<dbReference type="Pfam" id="PF26363">
    <property type="entry name" value="Phospholipase-like"/>
    <property type="match status" value="1"/>
</dbReference>
<dbReference type="InterPro" id="IPR029058">
    <property type="entry name" value="AB_hydrolase_fold"/>
</dbReference>
<dbReference type="GO" id="GO:0006629">
    <property type="term" value="P:lipid metabolic process"/>
    <property type="evidence" value="ECO:0007669"/>
    <property type="project" value="InterPro"/>
</dbReference>
<name>A0A6A0B7G2_9LACT</name>
<accession>A0A6A0B7G2</accession>
<dbReference type="AlphaFoldDB" id="A0A6A0B7G2"/>
<dbReference type="Gene3D" id="3.40.50.1820">
    <property type="entry name" value="alpha/beta hydrolase"/>
    <property type="match status" value="1"/>
</dbReference>
<sequence length="235" mass="25972">MTLTSDKVALTDFDNNFLSDFAYYVDKKMALHDKFAPISAGDSFSVFINGNRLDKCFQVIKTIDDTATGLQAMAVKASSSQIVIAYAGTNPLDKRDVLTDVTTIVVKKNLPRRDNPQQHLKALAFFKVIKAENPTCNITLTGHSLGGFLALYVACLTARTATVFNAPDPAQLLSDIPQTRDIRNFRHRKDSMGNFAGNGTGAEILSDPWLFSARTPFVYHGVAMWKFDKNGNIER</sequence>
<gene>
    <name evidence="1" type="ORF">Hs20B_08290</name>
</gene>
<reference evidence="1 2" key="1">
    <citation type="submission" date="2020-02" db="EMBL/GenBank/DDBJ databases">
        <title>Draft genome sequence of Lactococcus sp. Hs20B0-1.</title>
        <authorList>
            <person name="Noda S."/>
            <person name="Yuki M."/>
            <person name="Ohkuma M."/>
        </authorList>
    </citation>
    <scope>NUCLEOTIDE SEQUENCE [LARGE SCALE GENOMIC DNA]</scope>
    <source>
        <strain evidence="1 2">Hs20B0-1</strain>
    </source>
</reference>
<keyword evidence="2" id="KW-1185">Reference proteome</keyword>
<proteinExistence type="predicted"/>
<dbReference type="EMBL" id="BLLH01000003">
    <property type="protein sequence ID" value="GFH40431.1"/>
    <property type="molecule type" value="Genomic_DNA"/>
</dbReference>
<organism evidence="1 2">
    <name type="scientific">Pseudolactococcus insecticola</name>
    <dbReference type="NCBI Taxonomy" id="2709158"/>
    <lineage>
        <taxon>Bacteria</taxon>
        <taxon>Bacillati</taxon>
        <taxon>Bacillota</taxon>
        <taxon>Bacilli</taxon>
        <taxon>Lactobacillales</taxon>
        <taxon>Streptococcaceae</taxon>
        <taxon>Pseudolactococcus</taxon>
    </lineage>
</organism>
<dbReference type="SUPFAM" id="SSF53474">
    <property type="entry name" value="alpha/beta-Hydrolases"/>
    <property type="match status" value="1"/>
</dbReference>
<evidence type="ECO:0000313" key="2">
    <source>
        <dbReference type="Proteomes" id="UP000475928"/>
    </source>
</evidence>
<dbReference type="Proteomes" id="UP000475928">
    <property type="component" value="Unassembled WGS sequence"/>
</dbReference>
<protein>
    <submittedName>
        <fullName evidence="1">Uncharacterized protein</fullName>
    </submittedName>
</protein>
<evidence type="ECO:0000313" key="1">
    <source>
        <dbReference type="EMBL" id="GFH40431.1"/>
    </source>
</evidence>
<comment type="caution">
    <text evidence="1">The sequence shown here is derived from an EMBL/GenBank/DDBJ whole genome shotgun (WGS) entry which is preliminary data.</text>
</comment>